<name>A0A803PPR2_CANSA</name>
<keyword evidence="2" id="KW-1185">Reference proteome</keyword>
<organism evidence="1 2">
    <name type="scientific">Cannabis sativa</name>
    <name type="common">Hemp</name>
    <name type="synonym">Marijuana</name>
    <dbReference type="NCBI Taxonomy" id="3483"/>
    <lineage>
        <taxon>Eukaryota</taxon>
        <taxon>Viridiplantae</taxon>
        <taxon>Streptophyta</taxon>
        <taxon>Embryophyta</taxon>
        <taxon>Tracheophyta</taxon>
        <taxon>Spermatophyta</taxon>
        <taxon>Magnoliopsida</taxon>
        <taxon>eudicotyledons</taxon>
        <taxon>Gunneridae</taxon>
        <taxon>Pentapetalae</taxon>
        <taxon>rosids</taxon>
        <taxon>fabids</taxon>
        <taxon>Rosales</taxon>
        <taxon>Cannabaceae</taxon>
        <taxon>Cannabis</taxon>
    </lineage>
</organism>
<dbReference type="Gramene" id="evm.model.05.269">
    <property type="protein sequence ID" value="cds.evm.model.05.269"/>
    <property type="gene ID" value="evm.TU.05.269"/>
</dbReference>
<accession>A0A803PPR2</accession>
<dbReference type="Proteomes" id="UP000596661">
    <property type="component" value="Chromosome 5"/>
</dbReference>
<reference evidence="1" key="2">
    <citation type="submission" date="2021-03" db="UniProtKB">
        <authorList>
            <consortium name="EnsemblPlants"/>
        </authorList>
    </citation>
    <scope>IDENTIFICATION</scope>
</reference>
<dbReference type="AlphaFoldDB" id="A0A803PPR2"/>
<sequence>MVCLRVTSYSIVMNGRVQIVALVVLASSKKSAASVTFVASASLVAFETVRLETFEGVVEAAVTAAIMVVVTTAEMKVEPAATVDAENPLAE</sequence>
<evidence type="ECO:0000313" key="2">
    <source>
        <dbReference type="Proteomes" id="UP000596661"/>
    </source>
</evidence>
<dbReference type="EnsemblPlants" id="evm.model.05.269">
    <property type="protein sequence ID" value="cds.evm.model.05.269"/>
    <property type="gene ID" value="evm.TU.05.269"/>
</dbReference>
<dbReference type="EMBL" id="UZAU01000409">
    <property type="status" value="NOT_ANNOTATED_CDS"/>
    <property type="molecule type" value="Genomic_DNA"/>
</dbReference>
<evidence type="ECO:0000313" key="1">
    <source>
        <dbReference type="EnsemblPlants" id="cds.evm.model.05.269"/>
    </source>
</evidence>
<protein>
    <submittedName>
        <fullName evidence="1">Uncharacterized protein</fullName>
    </submittedName>
</protein>
<reference evidence="1" key="1">
    <citation type="submission" date="2018-11" db="EMBL/GenBank/DDBJ databases">
        <authorList>
            <person name="Grassa J C."/>
        </authorList>
    </citation>
    <scope>NUCLEOTIDE SEQUENCE [LARGE SCALE GENOMIC DNA]</scope>
</reference>
<proteinExistence type="predicted"/>